<organism evidence="1 2">
    <name type="scientific">Dallia pectoralis</name>
    <name type="common">Alaska blackfish</name>
    <dbReference type="NCBI Taxonomy" id="75939"/>
    <lineage>
        <taxon>Eukaryota</taxon>
        <taxon>Metazoa</taxon>
        <taxon>Chordata</taxon>
        <taxon>Craniata</taxon>
        <taxon>Vertebrata</taxon>
        <taxon>Euteleostomi</taxon>
        <taxon>Actinopterygii</taxon>
        <taxon>Neopterygii</taxon>
        <taxon>Teleostei</taxon>
        <taxon>Protacanthopterygii</taxon>
        <taxon>Esociformes</taxon>
        <taxon>Umbridae</taxon>
        <taxon>Dallia</taxon>
    </lineage>
</organism>
<dbReference type="EMBL" id="CM055756">
    <property type="protein sequence ID" value="KAJ7989999.1"/>
    <property type="molecule type" value="Genomic_DNA"/>
</dbReference>
<evidence type="ECO:0000313" key="1">
    <source>
        <dbReference type="EMBL" id="KAJ7989999.1"/>
    </source>
</evidence>
<evidence type="ECO:0000313" key="2">
    <source>
        <dbReference type="Proteomes" id="UP001157502"/>
    </source>
</evidence>
<protein>
    <submittedName>
        <fullName evidence="1">Uncharacterized protein</fullName>
    </submittedName>
</protein>
<reference evidence="1" key="1">
    <citation type="submission" date="2021-05" db="EMBL/GenBank/DDBJ databases">
        <authorList>
            <person name="Pan Q."/>
            <person name="Jouanno E."/>
            <person name="Zahm M."/>
            <person name="Klopp C."/>
            <person name="Cabau C."/>
            <person name="Louis A."/>
            <person name="Berthelot C."/>
            <person name="Parey E."/>
            <person name="Roest Crollius H."/>
            <person name="Montfort J."/>
            <person name="Robinson-Rechavi M."/>
            <person name="Bouchez O."/>
            <person name="Lampietro C."/>
            <person name="Lopez Roques C."/>
            <person name="Donnadieu C."/>
            <person name="Postlethwait J."/>
            <person name="Bobe J."/>
            <person name="Dillon D."/>
            <person name="Chandos A."/>
            <person name="von Hippel F."/>
            <person name="Guiguen Y."/>
        </authorList>
    </citation>
    <scope>NUCLEOTIDE SEQUENCE</scope>
    <source>
        <strain evidence="1">YG-Jan2019</strain>
    </source>
</reference>
<accession>A0ACC2FF92</accession>
<comment type="caution">
    <text evidence="1">The sequence shown here is derived from an EMBL/GenBank/DDBJ whole genome shotgun (WGS) entry which is preliminary data.</text>
</comment>
<name>A0ACC2FF92_DALPE</name>
<proteinExistence type="predicted"/>
<sequence length="273" mass="28908">MVTVMKDLRCTLVVVLACIIYGGHAQLNVCGNASLNTKIVGGQNASPGSWPWQVSLHNANGHFCGGSLINNGWVLTAAHCFPSSDPTGLLVYLGRQSQHNINQYEVSSSVTKIIVHPSYNSTTNDNDVCLLQLLSTVTFTDYIQPVCLAAGGSTFYTGTHSWVTGWGDISTGVSLPSPGTLQEVEVPIVGNRQCSCLYAGMHSITNNMICAGLLAGGKDACQHWINSQIGTNKPGFITFSSSGNDSDLSVTCGACSMGITLFPLSLLLFDLLQ</sequence>
<keyword evidence="2" id="KW-1185">Reference proteome</keyword>
<gene>
    <name evidence="1" type="ORF">DPEC_G00310300</name>
</gene>
<dbReference type="Proteomes" id="UP001157502">
    <property type="component" value="Chromosome 29"/>
</dbReference>